<evidence type="ECO:0000256" key="4">
    <source>
        <dbReference type="ARBA" id="ARBA00049288"/>
    </source>
</evidence>
<dbReference type="InterPro" id="IPR024176">
    <property type="entry name" value="Citrate_synthase_bac-typ"/>
</dbReference>
<protein>
    <recommendedName>
        <fullName evidence="5">Citrate synthase</fullName>
    </recommendedName>
</protein>
<name>A0A380WJU8_AMIAI</name>
<evidence type="ECO:0000256" key="2">
    <source>
        <dbReference type="ARBA" id="ARBA00010566"/>
    </source>
</evidence>
<dbReference type="RefSeq" id="WP_115731272.1">
    <property type="nucleotide sequence ID" value="NZ_BAAAVY010000019.1"/>
</dbReference>
<dbReference type="Proteomes" id="UP000254701">
    <property type="component" value="Unassembled WGS sequence"/>
</dbReference>
<dbReference type="GO" id="GO:0005829">
    <property type="term" value="C:cytosol"/>
    <property type="evidence" value="ECO:0007669"/>
    <property type="project" value="TreeGrafter"/>
</dbReference>
<dbReference type="GO" id="GO:0036440">
    <property type="term" value="F:citrate synthase activity"/>
    <property type="evidence" value="ECO:0007669"/>
    <property type="project" value="UniProtKB-EC"/>
</dbReference>
<evidence type="ECO:0000313" key="9">
    <source>
        <dbReference type="Proteomes" id="UP000254701"/>
    </source>
</evidence>
<keyword evidence="3 5" id="KW-0808">Transferase</keyword>
<dbReference type="InterPro" id="IPR016142">
    <property type="entry name" value="Citrate_synth-like_lrg_a-sub"/>
</dbReference>
<accession>A0A380WJU8</accession>
<evidence type="ECO:0000256" key="6">
    <source>
        <dbReference type="PIRSR" id="PIRSR001369-1"/>
    </source>
</evidence>
<dbReference type="UniPathway" id="UPA00223">
    <property type="reaction ID" value="UER00717"/>
</dbReference>
<organism evidence="8 9">
    <name type="scientific">Aminobacter aminovorans</name>
    <name type="common">Chelatobacter heintzii</name>
    <dbReference type="NCBI Taxonomy" id="83263"/>
    <lineage>
        <taxon>Bacteria</taxon>
        <taxon>Pseudomonadati</taxon>
        <taxon>Pseudomonadota</taxon>
        <taxon>Alphaproteobacteria</taxon>
        <taxon>Hyphomicrobiales</taxon>
        <taxon>Phyllobacteriaceae</taxon>
        <taxon>Aminobacter</taxon>
    </lineage>
</organism>
<sequence length="360" mass="37199">MTLHQTTAGLDGVTAAMTALSHVDGEGGELIIAGSRVAQLAAETDFEGAAARLLSAAGKETAADELRAKLGHARVRAFARLDKILPATQGLVLGAGFRAAIAAIDKEEGLDDEVALLGAMPVLAAALARSAEGLAPVAPDASLGQAADMLRMMRGKAASDAEAAALDAYLVTVSDHGMNASTFAARVVASTQADLFMAVTAGYCALSGPLHGGAPAPVLDMLEAIGKADNIAPWIDAALARGERLMGFGHRIYKVRDPRADVLKRSVGTLGSEGMDLGLAAEVEGYAREALARAKPGRRLDTNVEFYTAILLGALNIPREAFTPVFAVGRTAGWVAHALEQQRTGRLLRPASVYTGPMPA</sequence>
<comment type="similarity">
    <text evidence="2 5 7">Belongs to the citrate synthase family.</text>
</comment>
<dbReference type="PRINTS" id="PR00143">
    <property type="entry name" value="CITRTSNTHASE"/>
</dbReference>
<dbReference type="InterPro" id="IPR002020">
    <property type="entry name" value="Citrate_synthase"/>
</dbReference>
<dbReference type="OrthoDB" id="9786046at2"/>
<evidence type="ECO:0000256" key="5">
    <source>
        <dbReference type="PIRNR" id="PIRNR001369"/>
    </source>
</evidence>
<dbReference type="PIRSF" id="PIRSF001369">
    <property type="entry name" value="Citrate_synth"/>
    <property type="match status" value="1"/>
</dbReference>
<dbReference type="EMBL" id="UFSM01000001">
    <property type="protein sequence ID" value="SUU89038.1"/>
    <property type="molecule type" value="Genomic_DNA"/>
</dbReference>
<dbReference type="PROSITE" id="PS00480">
    <property type="entry name" value="CITRATE_SYNTHASE"/>
    <property type="match status" value="1"/>
</dbReference>
<evidence type="ECO:0000313" key="8">
    <source>
        <dbReference type="EMBL" id="SUU89038.1"/>
    </source>
</evidence>
<feature type="active site" evidence="6">
    <location>
        <position position="305"/>
    </location>
</feature>
<dbReference type="PANTHER" id="PTHR11739:SF23">
    <property type="entry name" value="CITRATE SYNTHASE 2-RELATED"/>
    <property type="match status" value="1"/>
</dbReference>
<evidence type="ECO:0000256" key="3">
    <source>
        <dbReference type="ARBA" id="ARBA00022679"/>
    </source>
</evidence>
<dbReference type="Gene3D" id="1.10.580.10">
    <property type="entry name" value="Citrate Synthase, domain 1"/>
    <property type="match status" value="1"/>
</dbReference>
<evidence type="ECO:0000256" key="1">
    <source>
        <dbReference type="ARBA" id="ARBA00004751"/>
    </source>
</evidence>
<dbReference type="InterPro" id="IPR016143">
    <property type="entry name" value="Citrate_synth-like_sm_a-sub"/>
</dbReference>
<dbReference type="GO" id="GO:0005975">
    <property type="term" value="P:carbohydrate metabolic process"/>
    <property type="evidence" value="ECO:0007669"/>
    <property type="project" value="TreeGrafter"/>
</dbReference>
<proteinExistence type="inferred from homology"/>
<dbReference type="Pfam" id="PF00285">
    <property type="entry name" value="Citrate_synt"/>
    <property type="match status" value="1"/>
</dbReference>
<dbReference type="InterPro" id="IPR036969">
    <property type="entry name" value="Citrate_synthase_sf"/>
</dbReference>
<dbReference type="SUPFAM" id="SSF48256">
    <property type="entry name" value="Citrate synthase"/>
    <property type="match status" value="1"/>
</dbReference>
<evidence type="ECO:0000256" key="7">
    <source>
        <dbReference type="RuleBase" id="RU003406"/>
    </source>
</evidence>
<keyword evidence="8" id="KW-0012">Acyltransferase</keyword>
<dbReference type="NCBIfam" id="NF009005">
    <property type="entry name" value="PRK12350.1"/>
    <property type="match status" value="1"/>
</dbReference>
<dbReference type="Gene3D" id="1.10.230.10">
    <property type="entry name" value="Cytochrome P450-Terp, domain 2"/>
    <property type="match status" value="1"/>
</dbReference>
<comment type="pathway">
    <text evidence="1">Carbohydrate metabolism; tricarboxylic acid cycle; isocitrate from oxaloacetate: step 1/2.</text>
</comment>
<dbReference type="GO" id="GO:0006099">
    <property type="term" value="P:tricarboxylic acid cycle"/>
    <property type="evidence" value="ECO:0007669"/>
    <property type="project" value="UniProtKB-UniPathway"/>
</dbReference>
<comment type="catalytic activity">
    <reaction evidence="4">
        <text>oxaloacetate + acetyl-CoA + H2O = citrate + CoA + H(+)</text>
        <dbReference type="Rhea" id="RHEA:16845"/>
        <dbReference type="ChEBI" id="CHEBI:15377"/>
        <dbReference type="ChEBI" id="CHEBI:15378"/>
        <dbReference type="ChEBI" id="CHEBI:16452"/>
        <dbReference type="ChEBI" id="CHEBI:16947"/>
        <dbReference type="ChEBI" id="CHEBI:57287"/>
        <dbReference type="ChEBI" id="CHEBI:57288"/>
        <dbReference type="EC" id="2.3.3.16"/>
    </reaction>
</comment>
<gene>
    <name evidence="8" type="primary">citA</name>
    <name evidence="8" type="ORF">NCTC10684_02270</name>
</gene>
<dbReference type="InterPro" id="IPR019810">
    <property type="entry name" value="Citrate_synthase_AS"/>
</dbReference>
<reference evidence="8 9" key="1">
    <citation type="submission" date="2018-06" db="EMBL/GenBank/DDBJ databases">
        <authorList>
            <consortium name="Pathogen Informatics"/>
            <person name="Doyle S."/>
        </authorList>
    </citation>
    <scope>NUCLEOTIDE SEQUENCE [LARGE SCALE GENOMIC DNA]</scope>
    <source>
        <strain evidence="8 9">NCTC10684</strain>
    </source>
</reference>
<dbReference type="PANTHER" id="PTHR11739">
    <property type="entry name" value="CITRATE SYNTHASE"/>
    <property type="match status" value="1"/>
</dbReference>
<feature type="active site" evidence="6">
    <location>
        <position position="250"/>
    </location>
</feature>
<dbReference type="AlphaFoldDB" id="A0A380WJU8"/>